<dbReference type="RefSeq" id="WP_169455400.1">
    <property type="nucleotide sequence ID" value="NZ_CP051774.1"/>
</dbReference>
<dbReference type="Proteomes" id="UP000501812">
    <property type="component" value="Chromosome"/>
</dbReference>
<gene>
    <name evidence="2" type="ORF">HHL09_14795</name>
</gene>
<proteinExistence type="predicted"/>
<feature type="transmembrane region" description="Helical" evidence="1">
    <location>
        <begin position="142"/>
        <end position="162"/>
    </location>
</feature>
<dbReference type="KEGG" id="luo:HHL09_14795"/>
<dbReference type="EMBL" id="CP051774">
    <property type="protein sequence ID" value="QJE97000.1"/>
    <property type="molecule type" value="Genomic_DNA"/>
</dbReference>
<feature type="transmembrane region" description="Helical" evidence="1">
    <location>
        <begin position="115"/>
        <end position="136"/>
    </location>
</feature>
<keyword evidence="3" id="KW-1185">Reference proteome</keyword>
<sequence length="188" mass="20401">MEATAQPNPYQAPGVQDVAAINLTGPNAPFYFRDGELLVIRDGAELPPRCVHTNQEVDAKGWRKLRPLAWTPPWIFVFIFFGLLPFLLLSIVLQKKAKITYSLSKDARGRLAKKRLVALGVMLAGIGVAFIGGSLLNGDAAVMPIFAGIVIALGGLIGSLMFNPVTVKKYKDGWFSLKGCSPEFLDSL</sequence>
<name>A0A858RLE0_9BACT</name>
<evidence type="ECO:0000313" key="3">
    <source>
        <dbReference type="Proteomes" id="UP000501812"/>
    </source>
</evidence>
<keyword evidence="1" id="KW-0472">Membrane</keyword>
<dbReference type="AlphaFoldDB" id="A0A858RLE0"/>
<keyword evidence="1" id="KW-1133">Transmembrane helix</keyword>
<keyword evidence="1" id="KW-0812">Transmembrane</keyword>
<feature type="transmembrane region" description="Helical" evidence="1">
    <location>
        <begin position="74"/>
        <end position="94"/>
    </location>
</feature>
<evidence type="ECO:0000313" key="2">
    <source>
        <dbReference type="EMBL" id="QJE97000.1"/>
    </source>
</evidence>
<organism evidence="2 3">
    <name type="scientific">Luteolibacter luteus</name>
    <dbReference type="NCBI Taxonomy" id="2728835"/>
    <lineage>
        <taxon>Bacteria</taxon>
        <taxon>Pseudomonadati</taxon>
        <taxon>Verrucomicrobiota</taxon>
        <taxon>Verrucomicrobiia</taxon>
        <taxon>Verrucomicrobiales</taxon>
        <taxon>Verrucomicrobiaceae</taxon>
        <taxon>Luteolibacter</taxon>
    </lineage>
</organism>
<protein>
    <submittedName>
        <fullName evidence="2">Uncharacterized protein</fullName>
    </submittedName>
</protein>
<accession>A0A858RLE0</accession>
<evidence type="ECO:0000256" key="1">
    <source>
        <dbReference type="SAM" id="Phobius"/>
    </source>
</evidence>
<reference evidence="2 3" key="1">
    <citation type="submission" date="2020-04" db="EMBL/GenBank/DDBJ databases">
        <title>Luteolibacter sp. G-1-1-1 isolated from soil.</title>
        <authorList>
            <person name="Dahal R.H."/>
        </authorList>
    </citation>
    <scope>NUCLEOTIDE SEQUENCE [LARGE SCALE GENOMIC DNA]</scope>
    <source>
        <strain evidence="2 3">G-1-1-1</strain>
    </source>
</reference>